<dbReference type="PRINTS" id="PR01661">
    <property type="entry name" value="MCMPROTEIN5"/>
</dbReference>
<keyword evidence="8 11" id="KW-0238">DNA-binding</keyword>
<dbReference type="EC" id="3.6.4.12" evidence="12"/>
<feature type="domain" description="MCM C-terminal AAA(+) ATPase" evidence="13">
    <location>
        <begin position="307"/>
        <end position="513"/>
    </location>
</feature>
<dbReference type="SUPFAM" id="SSF52540">
    <property type="entry name" value="P-loop containing nucleoside triphosphate hydrolases"/>
    <property type="match status" value="1"/>
</dbReference>
<dbReference type="InterPro" id="IPR003593">
    <property type="entry name" value="AAA+_ATPase"/>
</dbReference>
<evidence type="ECO:0000256" key="11">
    <source>
        <dbReference type="RuleBase" id="RU004070"/>
    </source>
</evidence>
<dbReference type="GO" id="GO:0005524">
    <property type="term" value="F:ATP binding"/>
    <property type="evidence" value="ECO:0007669"/>
    <property type="project" value="UniProtKB-UniRule"/>
</dbReference>
<dbReference type="InterPro" id="IPR018525">
    <property type="entry name" value="MCM_CS"/>
</dbReference>
<dbReference type="GO" id="GO:0003688">
    <property type="term" value="F:DNA replication origin binding"/>
    <property type="evidence" value="ECO:0007669"/>
    <property type="project" value="UniProtKB-UniRule"/>
</dbReference>
<evidence type="ECO:0000256" key="7">
    <source>
        <dbReference type="ARBA" id="ARBA00022840"/>
    </source>
</evidence>
<comment type="similarity">
    <text evidence="2 11">Belongs to the MCM family.</text>
</comment>
<dbReference type="AlphaFoldDB" id="A0AAD5UE45"/>
<dbReference type="InterPro" id="IPR012340">
    <property type="entry name" value="NA-bd_OB-fold"/>
</dbReference>
<dbReference type="Pfam" id="PF17855">
    <property type="entry name" value="MCM_lid"/>
    <property type="match status" value="1"/>
</dbReference>
<keyword evidence="5 12" id="KW-0378">Hydrolase</keyword>
<evidence type="ECO:0000259" key="13">
    <source>
        <dbReference type="PROSITE" id="PS50051"/>
    </source>
</evidence>
<proteinExistence type="inferred from homology"/>
<dbReference type="GO" id="GO:0003697">
    <property type="term" value="F:single-stranded DNA binding"/>
    <property type="evidence" value="ECO:0007669"/>
    <property type="project" value="TreeGrafter"/>
</dbReference>
<evidence type="ECO:0000256" key="5">
    <source>
        <dbReference type="ARBA" id="ARBA00022801"/>
    </source>
</evidence>
<dbReference type="GO" id="GO:0000727">
    <property type="term" value="P:double-strand break repair via break-induced replication"/>
    <property type="evidence" value="ECO:0007669"/>
    <property type="project" value="TreeGrafter"/>
</dbReference>
<dbReference type="InterPro" id="IPR033762">
    <property type="entry name" value="MCM_OB"/>
</dbReference>
<keyword evidence="10 12" id="KW-0131">Cell cycle</keyword>
<dbReference type="GO" id="GO:0031261">
    <property type="term" value="C:DNA replication preinitiation complex"/>
    <property type="evidence" value="ECO:0007669"/>
    <property type="project" value="UniProtKB-ARBA"/>
</dbReference>
<dbReference type="PANTHER" id="PTHR11630">
    <property type="entry name" value="DNA REPLICATION LICENSING FACTOR MCM FAMILY MEMBER"/>
    <property type="match status" value="1"/>
</dbReference>
<dbReference type="Pfam" id="PF00493">
    <property type="entry name" value="MCM"/>
    <property type="match status" value="1"/>
</dbReference>
<evidence type="ECO:0000313" key="15">
    <source>
        <dbReference type="Proteomes" id="UP001210925"/>
    </source>
</evidence>
<dbReference type="FunFam" id="3.40.50.300:FF:000241">
    <property type="entry name" value="DNA helicase"/>
    <property type="match status" value="1"/>
</dbReference>
<keyword evidence="3 12" id="KW-0235">DNA replication</keyword>
<dbReference type="Pfam" id="PF14551">
    <property type="entry name" value="MCM_N"/>
    <property type="match status" value="1"/>
</dbReference>
<keyword evidence="4 11" id="KW-0547">Nucleotide-binding</keyword>
<keyword evidence="15" id="KW-1185">Reference proteome</keyword>
<dbReference type="GO" id="GO:0016787">
    <property type="term" value="F:hydrolase activity"/>
    <property type="evidence" value="ECO:0007669"/>
    <property type="project" value="UniProtKB-KW"/>
</dbReference>
<dbReference type="SMART" id="SM00350">
    <property type="entry name" value="MCM"/>
    <property type="match status" value="1"/>
</dbReference>
<dbReference type="GO" id="GO:0043596">
    <property type="term" value="C:nuclear replication fork"/>
    <property type="evidence" value="ECO:0007669"/>
    <property type="project" value="UniProtKB-ARBA"/>
</dbReference>
<keyword evidence="9 12" id="KW-0539">Nucleus</keyword>
<evidence type="ECO:0000256" key="12">
    <source>
        <dbReference type="RuleBase" id="RU368063"/>
    </source>
</evidence>
<evidence type="ECO:0000313" key="14">
    <source>
        <dbReference type="EMBL" id="KAJ3252555.1"/>
    </source>
</evidence>
<dbReference type="Pfam" id="PF17207">
    <property type="entry name" value="MCM_OB"/>
    <property type="match status" value="1"/>
</dbReference>
<dbReference type="Proteomes" id="UP001210925">
    <property type="component" value="Unassembled WGS sequence"/>
</dbReference>
<dbReference type="InterPro" id="IPR054125">
    <property type="entry name" value="MCM5_C"/>
</dbReference>
<evidence type="ECO:0000256" key="1">
    <source>
        <dbReference type="ARBA" id="ARBA00004123"/>
    </source>
</evidence>
<dbReference type="PROSITE" id="PS50051">
    <property type="entry name" value="MCM_2"/>
    <property type="match status" value="1"/>
</dbReference>
<gene>
    <name evidence="14" type="primary">MCM5</name>
    <name evidence="14" type="ORF">HK103_001407</name>
</gene>
<comment type="subunit">
    <text evidence="12">Component of the MCM2-7 complex.</text>
</comment>
<dbReference type="GO" id="GO:0042555">
    <property type="term" value="C:MCM complex"/>
    <property type="evidence" value="ECO:0007669"/>
    <property type="project" value="UniProtKB-UniRule"/>
</dbReference>
<reference evidence="14" key="1">
    <citation type="submission" date="2020-05" db="EMBL/GenBank/DDBJ databases">
        <title>Phylogenomic resolution of chytrid fungi.</title>
        <authorList>
            <person name="Stajich J.E."/>
            <person name="Amses K."/>
            <person name="Simmons R."/>
            <person name="Seto K."/>
            <person name="Myers J."/>
            <person name="Bonds A."/>
            <person name="Quandt C.A."/>
            <person name="Barry K."/>
            <person name="Liu P."/>
            <person name="Grigoriev I."/>
            <person name="Longcore J.E."/>
            <person name="James T.Y."/>
        </authorList>
    </citation>
    <scope>NUCLEOTIDE SEQUENCE</scope>
    <source>
        <strain evidence="14">PLAUS21</strain>
    </source>
</reference>
<dbReference type="Pfam" id="PF21933">
    <property type="entry name" value="MCM5_C"/>
    <property type="match status" value="1"/>
</dbReference>
<dbReference type="EMBL" id="JADGKB010000137">
    <property type="protein sequence ID" value="KAJ3252555.1"/>
    <property type="molecule type" value="Genomic_DNA"/>
</dbReference>
<sequence length="703" mass="78443">MDAFGGWDQGRITTTSTFNAQQSETSGTVIEQKFLDFLRDFRLDSVFPYRDQLQHNIIQKTYFLEVDMSHLIVYDEELANDLKSKPKEYLPLFEAAVKTLAIQSNIFGNSVVPKFQTPFISKLVRISGIIISANTLQAKATMLHLTCRSCRHVKVLDVPSGIHGVTIPRTCDSEPDNTGDRPKCPVDPYIVVHQKSTFIDQQMLKLQEPHGMVPVGELPRHLMLSADRYLTGKVTPGMRVTVTGVFDIFTSASAKTKKGASGAVAIRSPYIQVLGLQVDQDANSSAARTFTPQEETEFINLSKRHNFYNEFISSIAPQIYGSDDIKKAIACLLFSGSKNYLPDGMRLRGDVNVLLLGDPGTAKSQLLKFVEQVAPIAVYTSGKGSSAAGLTASVTRDPATREFRLEAGAMVLADGGVVCIDEFDKMRDEDRVAIHEAMEQQTISIAKAGITTILNSRSSVLAAANPVFGRYDDMKSPGENIDFQSTILSRFDLIFIVKDEHNEQRDSTIARHVIGIHMNARSQEVVEGDLDIQKMRSYIAYCKSKCAPRLSPEAAEKLSSHFVDMRSKVRQLDQKSTIPITVRQLEAIIRISEALAKMTLSSQVVEQHVDEAIRLFNYSTMNAIQSGAVEGVSRGKFSETVSKVEDVIRRRFAVGSTISERRLKEELMKEFDENSVNRAIYQMVTKEVLVYKDRRTRLQRIRS</sequence>
<comment type="subcellular location">
    <subcellularLocation>
        <location evidence="1 12">Nucleus</location>
    </subcellularLocation>
</comment>
<dbReference type="Gene3D" id="3.40.50.300">
    <property type="entry name" value="P-loop containing nucleotide triphosphate hydrolases"/>
    <property type="match status" value="1"/>
</dbReference>
<evidence type="ECO:0000256" key="10">
    <source>
        <dbReference type="ARBA" id="ARBA00023306"/>
    </source>
</evidence>
<comment type="function">
    <text evidence="12">Acts as component of the MCM2-7 complex (MCM complex) which is the replicative helicase essential for 'once per cell cycle' DNA replication initiation and elongation in eukaryotic cells. The active ATPase sites in the MCM2-7 ring are formed through the interaction surfaces of two neighboring subunits such that a critical structure of a conserved arginine finger motif is provided in trans relative to the ATP-binding site of the Walker A box of the adjacent subunit. The six ATPase active sites, however, are likely to contribute differentially to the complex helicase activity.</text>
</comment>
<dbReference type="GO" id="GO:0006270">
    <property type="term" value="P:DNA replication initiation"/>
    <property type="evidence" value="ECO:0007669"/>
    <property type="project" value="UniProtKB-UniRule"/>
</dbReference>
<dbReference type="GO" id="GO:0005656">
    <property type="term" value="C:nuclear pre-replicative complex"/>
    <property type="evidence" value="ECO:0007669"/>
    <property type="project" value="UniProtKB-ARBA"/>
</dbReference>
<protein>
    <recommendedName>
        <fullName evidence="12">DNA replication licensing factor MCM5</fullName>
        <ecNumber evidence="12">3.6.4.12</ecNumber>
    </recommendedName>
</protein>
<dbReference type="InterPro" id="IPR027925">
    <property type="entry name" value="MCM_N"/>
</dbReference>
<name>A0AAD5UE45_9FUNG</name>
<dbReference type="SMART" id="SM00382">
    <property type="entry name" value="AAA"/>
    <property type="match status" value="1"/>
</dbReference>
<evidence type="ECO:0000256" key="3">
    <source>
        <dbReference type="ARBA" id="ARBA00022705"/>
    </source>
</evidence>
<dbReference type="SUPFAM" id="SSF50249">
    <property type="entry name" value="Nucleic acid-binding proteins"/>
    <property type="match status" value="1"/>
</dbReference>
<dbReference type="Gene3D" id="2.40.50.140">
    <property type="entry name" value="Nucleic acid-binding proteins"/>
    <property type="match status" value="1"/>
</dbReference>
<dbReference type="PRINTS" id="PR01657">
    <property type="entry name" value="MCMFAMILY"/>
</dbReference>
<comment type="catalytic activity">
    <reaction evidence="12">
        <text>ATP + H2O = ADP + phosphate + H(+)</text>
        <dbReference type="Rhea" id="RHEA:13065"/>
        <dbReference type="ChEBI" id="CHEBI:15377"/>
        <dbReference type="ChEBI" id="CHEBI:15378"/>
        <dbReference type="ChEBI" id="CHEBI:30616"/>
        <dbReference type="ChEBI" id="CHEBI:43474"/>
        <dbReference type="ChEBI" id="CHEBI:456216"/>
        <dbReference type="EC" id="3.6.4.12"/>
    </reaction>
</comment>
<dbReference type="Gene3D" id="3.30.1640.10">
    <property type="entry name" value="mini-chromosome maintenance (MCM) complex, chain A, domain 1"/>
    <property type="match status" value="1"/>
</dbReference>
<keyword evidence="6 12" id="KW-0347">Helicase</keyword>
<dbReference type="InterPro" id="IPR001208">
    <property type="entry name" value="MCM_dom"/>
</dbReference>
<evidence type="ECO:0000256" key="9">
    <source>
        <dbReference type="ARBA" id="ARBA00023242"/>
    </source>
</evidence>
<evidence type="ECO:0000256" key="2">
    <source>
        <dbReference type="ARBA" id="ARBA00008010"/>
    </source>
</evidence>
<comment type="caution">
    <text evidence="14">The sequence shown here is derived from an EMBL/GenBank/DDBJ whole genome shotgun (WGS) entry which is preliminary data.</text>
</comment>
<dbReference type="InterPro" id="IPR008048">
    <property type="entry name" value="MCM5"/>
</dbReference>
<dbReference type="PANTHER" id="PTHR11630:SF42">
    <property type="entry name" value="DNA REPLICATION LICENSING FACTOR MCM5"/>
    <property type="match status" value="1"/>
</dbReference>
<dbReference type="InterPro" id="IPR027417">
    <property type="entry name" value="P-loop_NTPase"/>
</dbReference>
<dbReference type="GO" id="GO:0017116">
    <property type="term" value="F:single-stranded DNA helicase activity"/>
    <property type="evidence" value="ECO:0007669"/>
    <property type="project" value="TreeGrafter"/>
</dbReference>
<dbReference type="InterPro" id="IPR041562">
    <property type="entry name" value="MCM_lid"/>
</dbReference>
<evidence type="ECO:0000256" key="8">
    <source>
        <dbReference type="ARBA" id="ARBA00023125"/>
    </source>
</evidence>
<accession>A0AAD5UE45</accession>
<evidence type="ECO:0000256" key="6">
    <source>
        <dbReference type="ARBA" id="ARBA00022806"/>
    </source>
</evidence>
<dbReference type="CDD" id="cd17756">
    <property type="entry name" value="MCM5"/>
    <property type="match status" value="1"/>
</dbReference>
<dbReference type="Gene3D" id="2.20.28.10">
    <property type="match status" value="1"/>
</dbReference>
<dbReference type="InterPro" id="IPR031327">
    <property type="entry name" value="MCM"/>
</dbReference>
<dbReference type="GO" id="GO:0043138">
    <property type="term" value="F:3'-5' DNA helicase activity"/>
    <property type="evidence" value="ECO:0007669"/>
    <property type="project" value="TreeGrafter"/>
</dbReference>
<organism evidence="14 15">
    <name type="scientific">Boothiomyces macroporosus</name>
    <dbReference type="NCBI Taxonomy" id="261099"/>
    <lineage>
        <taxon>Eukaryota</taxon>
        <taxon>Fungi</taxon>
        <taxon>Fungi incertae sedis</taxon>
        <taxon>Chytridiomycota</taxon>
        <taxon>Chytridiomycota incertae sedis</taxon>
        <taxon>Chytridiomycetes</taxon>
        <taxon>Rhizophydiales</taxon>
        <taxon>Terramycetaceae</taxon>
        <taxon>Boothiomyces</taxon>
    </lineage>
</organism>
<dbReference type="GO" id="GO:0006279">
    <property type="term" value="P:premeiotic DNA replication"/>
    <property type="evidence" value="ECO:0007669"/>
    <property type="project" value="UniProtKB-ARBA"/>
</dbReference>
<dbReference type="PROSITE" id="PS00847">
    <property type="entry name" value="MCM_1"/>
    <property type="match status" value="1"/>
</dbReference>
<keyword evidence="7 11" id="KW-0067">ATP-binding</keyword>
<evidence type="ECO:0000256" key="4">
    <source>
        <dbReference type="ARBA" id="ARBA00022741"/>
    </source>
</evidence>